<accession>A0A9P8GN67</accession>
<feature type="non-terminal residue" evidence="2">
    <location>
        <position position="101"/>
    </location>
</feature>
<feature type="compositionally biased region" description="Polar residues" evidence="1">
    <location>
        <begin position="74"/>
        <end position="89"/>
    </location>
</feature>
<dbReference type="EMBL" id="JAHFYH010000003">
    <property type="protein sequence ID" value="KAH0234573.1"/>
    <property type="molecule type" value="Genomic_DNA"/>
</dbReference>
<reference evidence="2" key="2">
    <citation type="submission" date="2021-08" db="EMBL/GenBank/DDBJ databases">
        <authorList>
            <person name="Gostincar C."/>
            <person name="Sun X."/>
            <person name="Song Z."/>
            <person name="Gunde-Cimerman N."/>
        </authorList>
    </citation>
    <scope>NUCLEOTIDE SEQUENCE</scope>
    <source>
        <strain evidence="2">EXF-8016</strain>
    </source>
</reference>
<sequence length="101" mass="10895">MAVASPYMSSSSTLSPFADSLLSYQAEEPTSNRSSATSDSLAPPPSPYPQHVDPSPTDSNGTENTDIEEDVQDQVGNNLFDTVDQSSRPQSRESVRIIDMN</sequence>
<evidence type="ECO:0000313" key="3">
    <source>
        <dbReference type="Proteomes" id="UP000767238"/>
    </source>
</evidence>
<reference evidence="2" key="1">
    <citation type="journal article" date="2021" name="J Fungi (Basel)">
        <title>Virulence traits and population genomics of the black yeast Aureobasidium melanogenum.</title>
        <authorList>
            <person name="Cernosa A."/>
            <person name="Sun X."/>
            <person name="Gostincar C."/>
            <person name="Fang C."/>
            <person name="Gunde-Cimerman N."/>
            <person name="Song Z."/>
        </authorList>
    </citation>
    <scope>NUCLEOTIDE SEQUENCE</scope>
    <source>
        <strain evidence="2">EXF-8016</strain>
    </source>
</reference>
<protein>
    <submittedName>
        <fullName evidence="2">Uncharacterized protein</fullName>
    </submittedName>
</protein>
<comment type="caution">
    <text evidence="2">The sequence shown here is derived from an EMBL/GenBank/DDBJ whole genome shotgun (WGS) entry which is preliminary data.</text>
</comment>
<feature type="region of interest" description="Disordered" evidence="1">
    <location>
        <begin position="25"/>
        <end position="101"/>
    </location>
</feature>
<evidence type="ECO:0000313" key="2">
    <source>
        <dbReference type="EMBL" id="KAH0234573.1"/>
    </source>
</evidence>
<organism evidence="2 3">
    <name type="scientific">Aureobasidium melanogenum</name>
    <name type="common">Aureobasidium pullulans var. melanogenum</name>
    <dbReference type="NCBI Taxonomy" id="46634"/>
    <lineage>
        <taxon>Eukaryota</taxon>
        <taxon>Fungi</taxon>
        <taxon>Dikarya</taxon>
        <taxon>Ascomycota</taxon>
        <taxon>Pezizomycotina</taxon>
        <taxon>Dothideomycetes</taxon>
        <taxon>Dothideomycetidae</taxon>
        <taxon>Dothideales</taxon>
        <taxon>Saccotheciaceae</taxon>
        <taxon>Aureobasidium</taxon>
    </lineage>
</organism>
<feature type="compositionally biased region" description="Basic and acidic residues" evidence="1">
    <location>
        <begin position="90"/>
        <end position="101"/>
    </location>
</feature>
<evidence type="ECO:0000256" key="1">
    <source>
        <dbReference type="SAM" id="MobiDB-lite"/>
    </source>
</evidence>
<dbReference type="OrthoDB" id="5230484at2759"/>
<gene>
    <name evidence="2" type="ORF">KCV03_g897</name>
</gene>
<dbReference type="Proteomes" id="UP000767238">
    <property type="component" value="Unassembled WGS sequence"/>
</dbReference>
<dbReference type="AlphaFoldDB" id="A0A9P8GN67"/>
<feature type="compositionally biased region" description="Polar residues" evidence="1">
    <location>
        <begin position="28"/>
        <end position="40"/>
    </location>
</feature>
<proteinExistence type="predicted"/>
<name>A0A9P8GN67_AURME</name>